<organism evidence="2 3">
    <name type="scientific">Lasius niger</name>
    <name type="common">Black garden ant</name>
    <dbReference type="NCBI Taxonomy" id="67767"/>
    <lineage>
        <taxon>Eukaryota</taxon>
        <taxon>Metazoa</taxon>
        <taxon>Ecdysozoa</taxon>
        <taxon>Arthropoda</taxon>
        <taxon>Hexapoda</taxon>
        <taxon>Insecta</taxon>
        <taxon>Pterygota</taxon>
        <taxon>Neoptera</taxon>
        <taxon>Endopterygota</taxon>
        <taxon>Hymenoptera</taxon>
        <taxon>Apocrita</taxon>
        <taxon>Aculeata</taxon>
        <taxon>Formicoidea</taxon>
        <taxon>Formicidae</taxon>
        <taxon>Formicinae</taxon>
        <taxon>Lasius</taxon>
        <taxon>Lasius</taxon>
    </lineage>
</organism>
<dbReference type="InterPro" id="IPR040676">
    <property type="entry name" value="DUF5641"/>
</dbReference>
<proteinExistence type="predicted"/>
<evidence type="ECO:0000313" key="3">
    <source>
        <dbReference type="Proteomes" id="UP000036403"/>
    </source>
</evidence>
<dbReference type="Proteomes" id="UP000036403">
    <property type="component" value="Unassembled WGS sequence"/>
</dbReference>
<dbReference type="Pfam" id="PF18701">
    <property type="entry name" value="DUF5641"/>
    <property type="match status" value="1"/>
</dbReference>
<dbReference type="AlphaFoldDB" id="A0A0J7K6Y9"/>
<protein>
    <recommendedName>
        <fullName evidence="1">DUF5641 domain-containing protein</fullName>
    </recommendedName>
</protein>
<feature type="domain" description="DUF5641" evidence="1">
    <location>
        <begin position="21"/>
        <end position="113"/>
    </location>
</feature>
<comment type="caution">
    <text evidence="2">The sequence shown here is derived from an EMBL/GenBank/DDBJ whole genome shotgun (WGS) entry which is preliminary data.</text>
</comment>
<accession>A0A0J7K6Y9</accession>
<keyword evidence="3" id="KW-1185">Reference proteome</keyword>
<dbReference type="PaxDb" id="67767-A0A0J7K6Y9"/>
<dbReference type="PANTHER" id="PTHR47331">
    <property type="entry name" value="PHD-TYPE DOMAIN-CONTAINING PROTEIN"/>
    <property type="match status" value="1"/>
</dbReference>
<dbReference type="STRING" id="67767.A0A0J7K6Y9"/>
<evidence type="ECO:0000259" key="1">
    <source>
        <dbReference type="Pfam" id="PF18701"/>
    </source>
</evidence>
<dbReference type="EMBL" id="LBMM01012390">
    <property type="protein sequence ID" value="KMQ86243.1"/>
    <property type="molecule type" value="Genomic_DNA"/>
</dbReference>
<name>A0A0J7K6Y9_LASNI</name>
<feature type="non-terminal residue" evidence="2">
    <location>
        <position position="1"/>
    </location>
</feature>
<reference evidence="2 3" key="1">
    <citation type="submission" date="2015-04" db="EMBL/GenBank/DDBJ databases">
        <title>Lasius niger genome sequencing.</title>
        <authorList>
            <person name="Konorov E.A."/>
            <person name="Nikitin M.A."/>
            <person name="Kirill M.V."/>
            <person name="Chang P."/>
        </authorList>
    </citation>
    <scope>NUCLEOTIDE SEQUENCE [LARGE SCALE GENOMIC DNA]</scope>
    <source>
        <tissue evidence="2">Whole</tissue>
    </source>
</reference>
<dbReference type="PANTHER" id="PTHR47331:SF1">
    <property type="entry name" value="GAG-LIKE PROTEIN"/>
    <property type="match status" value="1"/>
</dbReference>
<evidence type="ECO:0000313" key="2">
    <source>
        <dbReference type="EMBL" id="KMQ86243.1"/>
    </source>
</evidence>
<sequence length="119" mass="13408">APINVPEPPYNSGCAGQPKLRWQLVVTMRDHFWSRWSTEYLQHLQQLGKWRDRSANLQPGTLVLLKDELLPPGKWALGRIREAHPGADGLVRVVTVDTAISRLTRPITKICPLPGLRNA</sequence>
<dbReference type="OrthoDB" id="7611700at2759"/>
<gene>
    <name evidence="2" type="ORF">RF55_14818</name>
</gene>